<feature type="transmembrane region" description="Helical" evidence="2">
    <location>
        <begin position="37"/>
        <end position="61"/>
    </location>
</feature>
<sequence length="188" mass="20882">SSRTTISQPTTSTLLTTTPSNQNGTVVNPDTIFGLQMWQIIAILVGGAGVFILLVIISVNARCSIRNQRLRRAKRAARPAPPSQHPPPSRQQSQHPPPSRQQSRQQPSLPQPPPRPDYLRASPHQAYNPAFVLDDFTAPPPPYQPARPQPSARPPPPSFRTAAPSVYTLPSPQAWPEREYTMNMPRYF</sequence>
<keyword evidence="3" id="KW-1185">Reference proteome</keyword>
<feature type="compositionally biased region" description="Low complexity" evidence="1">
    <location>
        <begin position="1"/>
        <end position="20"/>
    </location>
</feature>
<dbReference type="WBParaSite" id="maker-uti_cns_0000171-snap-gene-0.15-mRNA-1">
    <property type="protein sequence ID" value="maker-uti_cns_0000171-snap-gene-0.15-mRNA-1"/>
    <property type="gene ID" value="maker-uti_cns_0000171-snap-gene-0.15"/>
</dbReference>
<reference evidence="4" key="1">
    <citation type="submission" date="2016-11" db="UniProtKB">
        <authorList>
            <consortium name="WormBaseParasite"/>
        </authorList>
    </citation>
    <scope>IDENTIFICATION</scope>
</reference>
<organism evidence="3 4">
    <name type="scientific">Macrostomum lignano</name>
    <dbReference type="NCBI Taxonomy" id="282301"/>
    <lineage>
        <taxon>Eukaryota</taxon>
        <taxon>Metazoa</taxon>
        <taxon>Spiralia</taxon>
        <taxon>Lophotrochozoa</taxon>
        <taxon>Platyhelminthes</taxon>
        <taxon>Rhabditophora</taxon>
        <taxon>Macrostomorpha</taxon>
        <taxon>Macrostomida</taxon>
        <taxon>Macrostomidae</taxon>
        <taxon>Macrostomum</taxon>
    </lineage>
</organism>
<evidence type="ECO:0000256" key="1">
    <source>
        <dbReference type="SAM" id="MobiDB-lite"/>
    </source>
</evidence>
<evidence type="ECO:0000313" key="3">
    <source>
        <dbReference type="Proteomes" id="UP000095280"/>
    </source>
</evidence>
<evidence type="ECO:0000256" key="2">
    <source>
        <dbReference type="SAM" id="Phobius"/>
    </source>
</evidence>
<feature type="compositionally biased region" description="Pro residues" evidence="1">
    <location>
        <begin position="138"/>
        <end position="158"/>
    </location>
</feature>
<proteinExistence type="predicted"/>
<accession>A0A1I8FVI1</accession>
<dbReference type="AlphaFoldDB" id="A0A1I8FVI1"/>
<keyword evidence="2" id="KW-0472">Membrane</keyword>
<dbReference type="Proteomes" id="UP000095280">
    <property type="component" value="Unplaced"/>
</dbReference>
<protein>
    <submittedName>
        <fullName evidence="4">GAE domain-containing protein</fullName>
    </submittedName>
</protein>
<feature type="compositionally biased region" description="Pro residues" evidence="1">
    <location>
        <begin position="79"/>
        <end position="99"/>
    </location>
</feature>
<feature type="region of interest" description="Disordered" evidence="1">
    <location>
        <begin position="1"/>
        <end position="24"/>
    </location>
</feature>
<keyword evidence="2" id="KW-0812">Transmembrane</keyword>
<evidence type="ECO:0000313" key="4">
    <source>
        <dbReference type="WBParaSite" id="maker-uti_cns_0000171-snap-gene-0.15-mRNA-1"/>
    </source>
</evidence>
<feature type="region of interest" description="Disordered" evidence="1">
    <location>
        <begin position="70"/>
        <end position="171"/>
    </location>
</feature>
<keyword evidence="2" id="KW-1133">Transmembrane helix</keyword>
<name>A0A1I8FVI1_9PLAT</name>